<feature type="compositionally biased region" description="Low complexity" evidence="1">
    <location>
        <begin position="72"/>
        <end position="114"/>
    </location>
</feature>
<evidence type="ECO:0000256" key="2">
    <source>
        <dbReference type="SAM" id="SignalP"/>
    </source>
</evidence>
<dbReference type="Gene3D" id="3.30.1330.60">
    <property type="entry name" value="OmpA-like domain"/>
    <property type="match status" value="1"/>
</dbReference>
<sequence>MKRPILLSLLFSAGLPAALLTAMPLQAQVTSNDDAIPAARPAAKSAPQKSSQKASKGNAEKAGRKGGHKADTSSATKGKSASSHPATPSATSPAPNSNLPGKSAPAATSRAPAAQRIGAPPDVPAQPPRPVVIPPPGVTVPTHPPVPPEEVKPDPASKGKVEKQANGLRVLFDTNSSGMSQAMIDAVRDEARVLAGKPTLRVTLWASASGTNEDLSTPRRIALARALVVRSILIREGVATTRIYPRATGLAKPGTAPADRLDIVAEGAVPAPISEAQFGTASRTPTP</sequence>
<proteinExistence type="predicted"/>
<dbReference type="eggNOG" id="COG2885">
    <property type="taxonomic scope" value="Bacteria"/>
</dbReference>
<feature type="region of interest" description="Disordered" evidence="1">
    <location>
        <begin position="34"/>
        <end position="162"/>
    </location>
</feature>
<evidence type="ECO:0000256" key="1">
    <source>
        <dbReference type="SAM" id="MobiDB-lite"/>
    </source>
</evidence>
<dbReference type="SUPFAM" id="SSF103088">
    <property type="entry name" value="OmpA-like"/>
    <property type="match status" value="1"/>
</dbReference>
<dbReference type="RefSeq" id="WP_051757645.1">
    <property type="nucleotide sequence ID" value="NZ_CBLX010000008.1"/>
</dbReference>
<feature type="chain" id="PRO_5001585442" evidence="2">
    <location>
        <begin position="28"/>
        <end position="287"/>
    </location>
</feature>
<dbReference type="InterPro" id="IPR036737">
    <property type="entry name" value="OmpA-like_sf"/>
</dbReference>
<protein>
    <submittedName>
        <fullName evidence="3">Hypothetical secreted protein</fullName>
    </submittedName>
</protein>
<name>A0A060QDC8_9PROT</name>
<feature type="signal peptide" evidence="2">
    <location>
        <begin position="1"/>
        <end position="27"/>
    </location>
</feature>
<feature type="compositionally biased region" description="Basic and acidic residues" evidence="1">
    <location>
        <begin position="149"/>
        <end position="162"/>
    </location>
</feature>
<comment type="caution">
    <text evidence="3">The sequence shown here is derived from an EMBL/GenBank/DDBJ whole genome shotgun (WGS) entry which is preliminary data.</text>
</comment>
<dbReference type="AlphaFoldDB" id="A0A060QDC8"/>
<dbReference type="Proteomes" id="UP000027583">
    <property type="component" value="Unassembled WGS sequence"/>
</dbReference>
<evidence type="ECO:0000313" key="4">
    <source>
        <dbReference type="Proteomes" id="UP000027583"/>
    </source>
</evidence>
<reference evidence="3 4" key="2">
    <citation type="journal article" date="2014" name="PLoS ONE">
        <title>Evolution of mitochondria reconstructed from the energy metabolism of living bacteria.</title>
        <authorList>
            <person name="Degli Esposti M."/>
            <person name="Chouaia B."/>
            <person name="Comandatore F."/>
            <person name="Crotti E."/>
            <person name="Sassera D."/>
            <person name="Lievens P.M."/>
            <person name="Daffonchio D."/>
            <person name="Bandi C."/>
        </authorList>
    </citation>
    <scope>NUCLEOTIDE SEQUENCE [LARGE SCALE GENOMIC DNA]</scope>
    <source>
        <strain evidence="3 4">SF2.1</strain>
    </source>
</reference>
<gene>
    <name evidence="3" type="ORF">ASAP_1089</name>
</gene>
<evidence type="ECO:0000313" key="3">
    <source>
        <dbReference type="EMBL" id="CDG39134.1"/>
    </source>
</evidence>
<feature type="compositionally biased region" description="Low complexity" evidence="1">
    <location>
        <begin position="37"/>
        <end position="56"/>
    </location>
</feature>
<dbReference type="EMBL" id="CBLX010000008">
    <property type="protein sequence ID" value="CDG39134.1"/>
    <property type="molecule type" value="Genomic_DNA"/>
</dbReference>
<accession>A0A060QDC8</accession>
<feature type="compositionally biased region" description="Pro residues" evidence="1">
    <location>
        <begin position="121"/>
        <end position="148"/>
    </location>
</feature>
<reference evidence="3 4" key="1">
    <citation type="journal article" date="2014" name="Genome Biol. Evol.">
        <title>Acetic acid bacteria genomes reveal functional traits for adaptation to life in insect guts.</title>
        <authorList>
            <person name="Chouaia B."/>
            <person name="Gaiarsa S."/>
            <person name="Crotti E."/>
            <person name="Comandatore F."/>
            <person name="Degli Esposti M."/>
            <person name="Ricci I."/>
            <person name="Alma A."/>
            <person name="Favia G."/>
            <person name="Bandi C."/>
            <person name="Daffonchio D."/>
        </authorList>
    </citation>
    <scope>NUCLEOTIDE SEQUENCE [LARGE SCALE GENOMIC DNA]</scope>
    <source>
        <strain evidence="3 4">SF2.1</strain>
    </source>
</reference>
<organism evidence="3 4">
    <name type="scientific">Asaia bogorensis</name>
    <dbReference type="NCBI Taxonomy" id="91915"/>
    <lineage>
        <taxon>Bacteria</taxon>
        <taxon>Pseudomonadati</taxon>
        <taxon>Pseudomonadota</taxon>
        <taxon>Alphaproteobacteria</taxon>
        <taxon>Acetobacterales</taxon>
        <taxon>Acetobacteraceae</taxon>
        <taxon>Asaia</taxon>
    </lineage>
</organism>
<feature type="compositionally biased region" description="Basic and acidic residues" evidence="1">
    <location>
        <begin position="58"/>
        <end position="71"/>
    </location>
</feature>
<keyword evidence="2" id="KW-0732">Signal</keyword>